<evidence type="ECO:0000313" key="3">
    <source>
        <dbReference type="Proteomes" id="UP001198571"/>
    </source>
</evidence>
<feature type="signal peptide" evidence="1">
    <location>
        <begin position="1"/>
        <end position="19"/>
    </location>
</feature>
<feature type="chain" id="PRO_5046701342" evidence="1">
    <location>
        <begin position="20"/>
        <end position="350"/>
    </location>
</feature>
<protein>
    <submittedName>
        <fullName evidence="2">Uncharacterized protein</fullName>
    </submittedName>
</protein>
<organism evidence="2 3">
    <name type="scientific">Pseudogemmobacter faecipullorum</name>
    <dbReference type="NCBI Taxonomy" id="2755041"/>
    <lineage>
        <taxon>Bacteria</taxon>
        <taxon>Pseudomonadati</taxon>
        <taxon>Pseudomonadota</taxon>
        <taxon>Alphaproteobacteria</taxon>
        <taxon>Rhodobacterales</taxon>
        <taxon>Paracoccaceae</taxon>
        <taxon>Pseudogemmobacter</taxon>
    </lineage>
</organism>
<proteinExistence type="predicted"/>
<reference evidence="2 3" key="1">
    <citation type="submission" date="2020-07" db="EMBL/GenBank/DDBJ databases">
        <title>Pseudogemmobacter sp. nov., isolated from poultry manure in Taiwan.</title>
        <authorList>
            <person name="Lin S.-Y."/>
            <person name="Tang Y.-S."/>
            <person name="Young C.-C."/>
        </authorList>
    </citation>
    <scope>NUCLEOTIDE SEQUENCE [LARGE SCALE GENOMIC DNA]</scope>
    <source>
        <strain evidence="2 3">CC-YST710</strain>
    </source>
</reference>
<dbReference type="RefSeq" id="WP_226936552.1">
    <property type="nucleotide sequence ID" value="NZ_JACDXX010000013.1"/>
</dbReference>
<gene>
    <name evidence="2" type="ORF">H0485_13965</name>
</gene>
<keyword evidence="3" id="KW-1185">Reference proteome</keyword>
<evidence type="ECO:0000256" key="1">
    <source>
        <dbReference type="SAM" id="SignalP"/>
    </source>
</evidence>
<comment type="caution">
    <text evidence="2">The sequence shown here is derived from an EMBL/GenBank/DDBJ whole genome shotgun (WGS) entry which is preliminary data.</text>
</comment>
<dbReference type="EMBL" id="JACDXX010000013">
    <property type="protein sequence ID" value="MCB5411097.1"/>
    <property type="molecule type" value="Genomic_DNA"/>
</dbReference>
<sequence length="350" mass="37751">MLRSLLLAAGLASATPLLAGPQDLPDLTVNAFLSSSDRMRIRAFGAGLEAGNLSPAAVAFLRRDLLAQGYGVTPGQLQVTARRLSFAPVLGWDGNINGGVLQDRLDLGGYVLEADPAFRAKAGLVLGGSLAAMTRLAWGEGRVFELALSSELAWSPRHEIGRADLALNLCSRNHLENWTFLDLCALGSRSWRQLDTGNAHRLSLGLSKIFAAAGGLQELGLRFDRASASGGPQDRLRLSAERISRAGVLDLALTLGEGREDETLLRRRIEAGFAWQALGRDWRFDLWQQVAEGGAFLGRPRRDQLRGLGLMVSLKPGVSLRIGASSSRSTAQIANYDQLSLDLRFGDLLR</sequence>
<dbReference type="Proteomes" id="UP001198571">
    <property type="component" value="Unassembled WGS sequence"/>
</dbReference>
<name>A0ABS8CNX5_9RHOB</name>
<evidence type="ECO:0000313" key="2">
    <source>
        <dbReference type="EMBL" id="MCB5411097.1"/>
    </source>
</evidence>
<keyword evidence="1" id="KW-0732">Signal</keyword>
<accession>A0ABS8CNX5</accession>